<dbReference type="PANTHER" id="PTHR30111:SF1">
    <property type="entry name" value="33 KDA CHAPERONIN"/>
    <property type="match status" value="1"/>
</dbReference>
<protein>
    <recommendedName>
        <fullName evidence="6">33 kDa chaperonin</fullName>
    </recommendedName>
    <alternativeName>
        <fullName evidence="6">Heat shock protein 33 homolog</fullName>
        <shortName evidence="6">HSP33</shortName>
    </alternativeName>
</protein>
<evidence type="ECO:0000256" key="1">
    <source>
        <dbReference type="ARBA" id="ARBA00022490"/>
    </source>
</evidence>
<reference evidence="7 8" key="1">
    <citation type="submission" date="2017-04" db="EMBL/GenBank/DDBJ databases">
        <authorList>
            <person name="Afonso C.L."/>
            <person name="Miller P.J."/>
            <person name="Scott M.A."/>
            <person name="Spackman E."/>
            <person name="Goraichik I."/>
            <person name="Dimitrov K.M."/>
            <person name="Suarez D.L."/>
            <person name="Swayne D.E."/>
        </authorList>
    </citation>
    <scope>NUCLEOTIDE SEQUENCE [LARGE SCALE GENOMIC DNA]</scope>
    <source>
        <strain evidence="7 8">DSM 5090</strain>
    </source>
</reference>
<dbReference type="NCBIfam" id="NF001033">
    <property type="entry name" value="PRK00114.1"/>
    <property type="match status" value="1"/>
</dbReference>
<feature type="disulfide bond" description="Redox-active" evidence="6">
    <location>
        <begin position="265"/>
        <end position="268"/>
    </location>
</feature>
<keyword evidence="3 6" id="KW-1015">Disulfide bond</keyword>
<sequence length="289" mass="30963">MNDHLIRATAPGIRAFAAVTTNLVEEARRRHNCFPVATAALGRTLTGALLMAANLKTAESLTVRISGDGPLGEIVTDAYPDGSVRGYVRNPFVDLPLNNGKWDVGQAVGSGHIYVTRFVGLKQPFTGSSALVSGEIAEDITQYLTVSEQTPSSVALGVLIAPDTTTTAAGGFFIQALPGAEENALITLENNLRQVPSVSHMVHSGKDAKGIIETVFAGLPITMYDQLDLMFNCQCSRERVQNMLVSLGIDEIKQMAAEGQAEVCCHFCSEKYNFDASELIDISKQLEAT</sequence>
<dbReference type="STRING" id="112901.SAMN04488500_10553"/>
<dbReference type="GO" id="GO:0051082">
    <property type="term" value="F:unfolded protein binding"/>
    <property type="evidence" value="ECO:0007669"/>
    <property type="project" value="UniProtKB-UniRule"/>
</dbReference>
<evidence type="ECO:0000256" key="6">
    <source>
        <dbReference type="HAMAP-Rule" id="MF_00117"/>
    </source>
</evidence>
<dbReference type="PIRSF" id="PIRSF005261">
    <property type="entry name" value="Heat_shock_Hsp33"/>
    <property type="match status" value="1"/>
</dbReference>
<comment type="function">
    <text evidence="6">Redox regulated molecular chaperone. Protects both thermally unfolding and oxidatively damaged proteins from irreversible aggregation. Plays an important role in the bacterial defense system toward oxidative stress.</text>
</comment>
<evidence type="ECO:0000256" key="5">
    <source>
        <dbReference type="ARBA" id="ARBA00023284"/>
    </source>
</evidence>
<comment type="PTM">
    <text evidence="6">Under oxidizing conditions two disulfide bonds are formed involving the reactive cysteines. Under reducing conditions zinc is bound to the reactive cysteines and the protein is inactive.</text>
</comment>
<dbReference type="Pfam" id="PF01430">
    <property type="entry name" value="HSP33"/>
    <property type="match status" value="1"/>
</dbReference>
<dbReference type="PANTHER" id="PTHR30111">
    <property type="entry name" value="33 KDA CHAPERONIN"/>
    <property type="match status" value="1"/>
</dbReference>
<gene>
    <name evidence="6" type="primary">hslO</name>
    <name evidence="7" type="ORF">SAMN04488500_10553</name>
</gene>
<keyword evidence="5 6" id="KW-0676">Redox-active center</keyword>
<dbReference type="GO" id="GO:0042026">
    <property type="term" value="P:protein refolding"/>
    <property type="evidence" value="ECO:0007669"/>
    <property type="project" value="TreeGrafter"/>
</dbReference>
<dbReference type="HAMAP" id="MF_00117">
    <property type="entry name" value="HslO"/>
    <property type="match status" value="1"/>
</dbReference>
<evidence type="ECO:0000256" key="2">
    <source>
        <dbReference type="ARBA" id="ARBA00022833"/>
    </source>
</evidence>
<keyword evidence="1 6" id="KW-0963">Cytoplasm</keyword>
<dbReference type="GO" id="GO:0005737">
    <property type="term" value="C:cytoplasm"/>
    <property type="evidence" value="ECO:0007669"/>
    <property type="project" value="UniProtKB-SubCell"/>
</dbReference>
<dbReference type="OrthoDB" id="9776534at2"/>
<dbReference type="Gene3D" id="3.55.30.10">
    <property type="entry name" value="Hsp33 domain"/>
    <property type="match status" value="1"/>
</dbReference>
<dbReference type="InterPro" id="IPR016154">
    <property type="entry name" value="Heat_shock_Hsp33_C"/>
</dbReference>
<dbReference type="EMBL" id="FWXI01000005">
    <property type="protein sequence ID" value="SMC55849.1"/>
    <property type="molecule type" value="Genomic_DNA"/>
</dbReference>
<comment type="subcellular location">
    <subcellularLocation>
        <location evidence="6">Cytoplasm</location>
    </subcellularLocation>
</comment>
<dbReference type="InterPro" id="IPR016153">
    <property type="entry name" value="Heat_shock_Hsp33_N"/>
</dbReference>
<evidence type="ECO:0000313" key="7">
    <source>
        <dbReference type="EMBL" id="SMC55849.1"/>
    </source>
</evidence>
<keyword evidence="2 6" id="KW-0862">Zinc</keyword>
<dbReference type="AlphaFoldDB" id="A0A1W2A550"/>
<feature type="disulfide bond" description="Redox-active" evidence="6">
    <location>
        <begin position="233"/>
        <end position="235"/>
    </location>
</feature>
<dbReference type="SUPFAM" id="SSF118352">
    <property type="entry name" value="HSP33 redox switch-like"/>
    <property type="match status" value="1"/>
</dbReference>
<dbReference type="GO" id="GO:0044183">
    <property type="term" value="F:protein folding chaperone"/>
    <property type="evidence" value="ECO:0007669"/>
    <property type="project" value="TreeGrafter"/>
</dbReference>
<evidence type="ECO:0000256" key="4">
    <source>
        <dbReference type="ARBA" id="ARBA00023186"/>
    </source>
</evidence>
<keyword evidence="8" id="KW-1185">Reference proteome</keyword>
<proteinExistence type="inferred from homology"/>
<name>A0A1W2A550_9FIRM</name>
<dbReference type="InterPro" id="IPR000397">
    <property type="entry name" value="Heat_shock_Hsp33"/>
</dbReference>
<organism evidence="7 8">
    <name type="scientific">Sporomusa malonica</name>
    <dbReference type="NCBI Taxonomy" id="112901"/>
    <lineage>
        <taxon>Bacteria</taxon>
        <taxon>Bacillati</taxon>
        <taxon>Bacillota</taxon>
        <taxon>Negativicutes</taxon>
        <taxon>Selenomonadales</taxon>
        <taxon>Sporomusaceae</taxon>
        <taxon>Sporomusa</taxon>
    </lineage>
</organism>
<dbReference type="RefSeq" id="WP_084574994.1">
    <property type="nucleotide sequence ID" value="NZ_CP155572.1"/>
</dbReference>
<keyword evidence="4 6" id="KW-0143">Chaperone</keyword>
<dbReference type="SUPFAM" id="SSF64397">
    <property type="entry name" value="Hsp33 domain"/>
    <property type="match status" value="1"/>
</dbReference>
<comment type="similarity">
    <text evidence="6">Belongs to the HSP33 family.</text>
</comment>
<dbReference type="Proteomes" id="UP000192738">
    <property type="component" value="Unassembled WGS sequence"/>
</dbReference>
<accession>A0A1W2A550</accession>
<dbReference type="Gene3D" id="3.90.1280.10">
    <property type="entry name" value="HSP33 redox switch-like"/>
    <property type="match status" value="1"/>
</dbReference>
<dbReference type="CDD" id="cd00498">
    <property type="entry name" value="Hsp33"/>
    <property type="match status" value="1"/>
</dbReference>
<evidence type="ECO:0000256" key="3">
    <source>
        <dbReference type="ARBA" id="ARBA00023157"/>
    </source>
</evidence>
<evidence type="ECO:0000313" key="8">
    <source>
        <dbReference type="Proteomes" id="UP000192738"/>
    </source>
</evidence>